<evidence type="ECO:0000313" key="3">
    <source>
        <dbReference type="Proteomes" id="UP000632377"/>
    </source>
</evidence>
<protein>
    <submittedName>
        <fullName evidence="2">DUF4397 domain-containing protein</fullName>
    </submittedName>
</protein>
<evidence type="ECO:0000259" key="1">
    <source>
        <dbReference type="Pfam" id="PF14344"/>
    </source>
</evidence>
<dbReference type="InterPro" id="IPR025510">
    <property type="entry name" value="DUF4397"/>
</dbReference>
<proteinExistence type="predicted"/>
<accession>A0ABS1T906</accession>
<organism evidence="2 3">
    <name type="scientific">Clostridium rhizosphaerae</name>
    <dbReference type="NCBI Taxonomy" id="2803861"/>
    <lineage>
        <taxon>Bacteria</taxon>
        <taxon>Bacillati</taxon>
        <taxon>Bacillota</taxon>
        <taxon>Clostridia</taxon>
        <taxon>Eubacteriales</taxon>
        <taxon>Clostridiaceae</taxon>
        <taxon>Clostridium</taxon>
    </lineage>
</organism>
<feature type="domain" description="DUF4397" evidence="1">
    <location>
        <begin position="20"/>
        <end position="134"/>
    </location>
</feature>
<dbReference type="Proteomes" id="UP000632377">
    <property type="component" value="Unassembled WGS sequence"/>
</dbReference>
<evidence type="ECO:0000313" key="2">
    <source>
        <dbReference type="EMBL" id="MBL4935820.1"/>
    </source>
</evidence>
<dbReference type="Pfam" id="PF14344">
    <property type="entry name" value="DUF4397"/>
    <property type="match status" value="1"/>
</dbReference>
<reference evidence="2 3" key="1">
    <citation type="submission" date="2021-01" db="EMBL/GenBank/DDBJ databases">
        <title>Genome public.</title>
        <authorList>
            <person name="Liu C."/>
            <person name="Sun Q."/>
        </authorList>
    </citation>
    <scope>NUCLEOTIDE SEQUENCE [LARGE SCALE GENOMIC DNA]</scope>
    <source>
        <strain evidence="2 3">YIM B02515</strain>
    </source>
</reference>
<gene>
    <name evidence="2" type="ORF">JK636_08615</name>
</gene>
<keyword evidence="3" id="KW-1185">Reference proteome</keyword>
<name>A0ABS1T906_9CLOT</name>
<sequence>MHSPYYDYCSSLYRAPKSSSYIRVFHASPNTPAVDVYVNDRLIVKNLHYKGFSPYLGIEAGKYNVKVFPSGKEDTPVINTEVNIPDKSIITAAAIGTLPEVSLLPILEPVFSGVKGKAYVRFAHLSPNAPSVDIFADGKKVFSNTSYKQVTDYIAVNPGIHTFDVYLSSTNQRVLHVPNIRLLPNRIYTICAVGLAGKTPPLQVVIPLDGNTYLKV</sequence>
<comment type="caution">
    <text evidence="2">The sequence shown here is derived from an EMBL/GenBank/DDBJ whole genome shotgun (WGS) entry which is preliminary data.</text>
</comment>
<dbReference type="EMBL" id="JAESWC010000002">
    <property type="protein sequence ID" value="MBL4935820.1"/>
    <property type="molecule type" value="Genomic_DNA"/>
</dbReference>
<dbReference type="RefSeq" id="WP_202748409.1">
    <property type="nucleotide sequence ID" value="NZ_JAESWC010000002.1"/>
</dbReference>